<dbReference type="NCBIfam" id="NF005404">
    <property type="entry name" value="PRK06954.1"/>
    <property type="match status" value="1"/>
</dbReference>
<dbReference type="PANTHER" id="PTHR18919">
    <property type="entry name" value="ACETYL-COA C-ACYLTRANSFERASE"/>
    <property type="match status" value="1"/>
</dbReference>
<evidence type="ECO:0000256" key="3">
    <source>
        <dbReference type="ARBA" id="ARBA00023315"/>
    </source>
</evidence>
<reference evidence="8" key="1">
    <citation type="submission" date="2015-02" db="EMBL/GenBank/DDBJ databases">
        <title>Complete Genome Sequencing of Pandoraea vervacti NS15 sp. nov.</title>
        <authorList>
            <person name="Chan K.-G."/>
        </authorList>
    </citation>
    <scope>NUCLEOTIDE SEQUENCE [LARGE SCALE GENOMIC DNA]</scope>
    <source>
        <strain evidence="8">NS15</strain>
    </source>
</reference>
<dbReference type="PIRSF" id="PIRSF000429">
    <property type="entry name" value="Ac-CoA_Ac_transf"/>
    <property type="match status" value="1"/>
</dbReference>
<keyword evidence="8" id="KW-1185">Reference proteome</keyword>
<evidence type="ECO:0000259" key="6">
    <source>
        <dbReference type="Pfam" id="PF02803"/>
    </source>
</evidence>
<evidence type="ECO:0000256" key="2">
    <source>
        <dbReference type="ARBA" id="ARBA00022679"/>
    </source>
</evidence>
<dbReference type="InterPro" id="IPR020610">
    <property type="entry name" value="Thiolase_AS"/>
</dbReference>
<evidence type="ECO:0000313" key="8">
    <source>
        <dbReference type="Proteomes" id="UP000035085"/>
    </source>
</evidence>
<dbReference type="PANTHER" id="PTHR18919:SF138">
    <property type="entry name" value="ACETYL-COA C-ACETYLTRANSFERASE"/>
    <property type="match status" value="1"/>
</dbReference>
<dbReference type="Pfam" id="PF02803">
    <property type="entry name" value="Thiolase_C"/>
    <property type="match status" value="1"/>
</dbReference>
<accession>A0ABM5T355</accession>
<dbReference type="InterPro" id="IPR016039">
    <property type="entry name" value="Thiolase-like"/>
</dbReference>
<feature type="domain" description="Thiolase C-terminal" evidence="6">
    <location>
        <begin position="281"/>
        <end position="401"/>
    </location>
</feature>
<dbReference type="InterPro" id="IPR020616">
    <property type="entry name" value="Thiolase_N"/>
</dbReference>
<dbReference type="InterPro" id="IPR020617">
    <property type="entry name" value="Thiolase_C"/>
</dbReference>
<protein>
    <submittedName>
        <fullName evidence="7">Acetyl-CoA acetyltransferase</fullName>
    </submittedName>
</protein>
<evidence type="ECO:0000256" key="1">
    <source>
        <dbReference type="ARBA" id="ARBA00010982"/>
    </source>
</evidence>
<feature type="domain" description="Thiolase N-terminal" evidence="5">
    <location>
        <begin position="15"/>
        <end position="273"/>
    </location>
</feature>
<name>A0ABM5T355_9BURK</name>
<organism evidence="7 8">
    <name type="scientific">Pandoraea vervacti</name>
    <dbReference type="NCBI Taxonomy" id="656178"/>
    <lineage>
        <taxon>Bacteria</taxon>
        <taxon>Pseudomonadati</taxon>
        <taxon>Pseudomonadota</taxon>
        <taxon>Betaproteobacteria</taxon>
        <taxon>Burkholderiales</taxon>
        <taxon>Burkholderiaceae</taxon>
        <taxon>Pandoraea</taxon>
    </lineage>
</organism>
<keyword evidence="3 4" id="KW-0012">Acyltransferase</keyword>
<dbReference type="SUPFAM" id="SSF53901">
    <property type="entry name" value="Thiolase-like"/>
    <property type="match status" value="2"/>
</dbReference>
<gene>
    <name evidence="7" type="ORF">UC34_02185</name>
</gene>
<evidence type="ECO:0000259" key="5">
    <source>
        <dbReference type="Pfam" id="PF00108"/>
    </source>
</evidence>
<evidence type="ECO:0000313" key="7">
    <source>
        <dbReference type="EMBL" id="AJP59340.2"/>
    </source>
</evidence>
<dbReference type="InterPro" id="IPR002155">
    <property type="entry name" value="Thiolase"/>
</dbReference>
<dbReference type="CDD" id="cd00751">
    <property type="entry name" value="thiolase"/>
    <property type="match status" value="1"/>
</dbReference>
<dbReference type="Pfam" id="PF00108">
    <property type="entry name" value="Thiolase_N"/>
    <property type="match status" value="1"/>
</dbReference>
<dbReference type="EMBL" id="CP010897">
    <property type="protein sequence ID" value="AJP59340.2"/>
    <property type="molecule type" value="Genomic_DNA"/>
</dbReference>
<dbReference type="Gene3D" id="3.40.47.10">
    <property type="match status" value="2"/>
</dbReference>
<dbReference type="PROSITE" id="PS00099">
    <property type="entry name" value="THIOLASE_3"/>
    <property type="match status" value="1"/>
</dbReference>
<evidence type="ECO:0000256" key="4">
    <source>
        <dbReference type="RuleBase" id="RU003557"/>
    </source>
</evidence>
<sequence>MHQRVKEIAMQHDPIVIVSVARTPMGGLQGVFGDVAAPQLGAAAIRAAVERAGLKPEQVDEVVMGCVLPAGQGQAPARQATLGAGLPLAAGATTINKMCGSGMRAAMFAHDMLVAGSADVIVAGGMESMSNAPYLLPKARAGMRMGHGQVIDHMFFDGLEDAYDKGRLMGTFAEECADRYAFTREAQDAFAIASLERAQNATKDGSFAWEITAVTVPGRKGDTLVEQDEQPFKANPEKIPTLKAAFRKDGTVTAANSSSISDGAAALVLMRESTAKRLGLAPLARIAGHSTFAQQPGLFTTAPVGAMRKLFEKTGWSTTDVDLYEINEAFAVVTMAAMHEFDLPHDKVNIHGGACALGHPIGASGARILVTLIGALRKTGGKRGVASLCIGGGEATAMAIELV</sequence>
<keyword evidence="2 4" id="KW-0808">Transferase</keyword>
<dbReference type="NCBIfam" id="TIGR01930">
    <property type="entry name" value="AcCoA-C-Actrans"/>
    <property type="match status" value="1"/>
</dbReference>
<comment type="similarity">
    <text evidence="1 4">Belongs to the thiolase-like superfamily. Thiolase family.</text>
</comment>
<dbReference type="Proteomes" id="UP000035085">
    <property type="component" value="Chromosome"/>
</dbReference>
<proteinExistence type="inferred from homology"/>